<keyword evidence="2" id="KW-0175">Coiled coil</keyword>
<protein>
    <submittedName>
        <fullName evidence="4">Universal stress protein</fullName>
    </submittedName>
</protein>
<dbReference type="Pfam" id="PF00582">
    <property type="entry name" value="Usp"/>
    <property type="match status" value="1"/>
</dbReference>
<name>A0A9E6ZSA5_9FLAO</name>
<feature type="domain" description="UspA" evidence="3">
    <location>
        <begin position="1"/>
        <end position="146"/>
    </location>
</feature>
<dbReference type="Gene3D" id="3.40.50.620">
    <property type="entry name" value="HUPs"/>
    <property type="match status" value="2"/>
</dbReference>
<evidence type="ECO:0000256" key="2">
    <source>
        <dbReference type="SAM" id="Coils"/>
    </source>
</evidence>
<dbReference type="EMBL" id="CP094358">
    <property type="protein sequence ID" value="UOB17928.1"/>
    <property type="molecule type" value="Genomic_DNA"/>
</dbReference>
<evidence type="ECO:0000313" key="4">
    <source>
        <dbReference type="EMBL" id="UOB17928.1"/>
    </source>
</evidence>
<evidence type="ECO:0000256" key="1">
    <source>
        <dbReference type="ARBA" id="ARBA00008791"/>
    </source>
</evidence>
<dbReference type="PANTHER" id="PTHR46268:SF6">
    <property type="entry name" value="UNIVERSAL STRESS PROTEIN UP12"/>
    <property type="match status" value="1"/>
</dbReference>
<dbReference type="CDD" id="cd00293">
    <property type="entry name" value="USP-like"/>
    <property type="match status" value="1"/>
</dbReference>
<dbReference type="PRINTS" id="PR01438">
    <property type="entry name" value="UNVRSLSTRESS"/>
</dbReference>
<dbReference type="InterPro" id="IPR014729">
    <property type="entry name" value="Rossmann-like_a/b/a_fold"/>
</dbReference>
<keyword evidence="5" id="KW-1185">Reference proteome</keyword>
<dbReference type="InterPro" id="IPR006015">
    <property type="entry name" value="Universal_stress_UspA"/>
</dbReference>
<dbReference type="RefSeq" id="WP_255843753.1">
    <property type="nucleotide sequence ID" value="NZ_CP094358.1"/>
</dbReference>
<dbReference type="SUPFAM" id="SSF52402">
    <property type="entry name" value="Adenine nucleotide alpha hydrolases-like"/>
    <property type="match status" value="2"/>
</dbReference>
<evidence type="ECO:0000259" key="3">
    <source>
        <dbReference type="Pfam" id="PF00582"/>
    </source>
</evidence>
<evidence type="ECO:0000313" key="5">
    <source>
        <dbReference type="Proteomes" id="UP000831290"/>
    </source>
</evidence>
<reference evidence="4" key="1">
    <citation type="submission" date="2022-03" db="EMBL/GenBank/DDBJ databases">
        <title>Description of Abyssus ytuae gen. nov., sp. nov., a novel member of the family Flavobacteriaceae isolated from the sediment of Mariana Trench.</title>
        <authorList>
            <person name="Zhang J."/>
            <person name="Xu X."/>
        </authorList>
    </citation>
    <scope>NUCLEOTIDE SEQUENCE</scope>
    <source>
        <strain evidence="4">MT3330</strain>
    </source>
</reference>
<dbReference type="Proteomes" id="UP000831290">
    <property type="component" value="Chromosome"/>
</dbReference>
<feature type="coiled-coil region" evidence="2">
    <location>
        <begin position="55"/>
        <end position="82"/>
    </location>
</feature>
<dbReference type="PANTHER" id="PTHR46268">
    <property type="entry name" value="STRESS RESPONSE PROTEIN NHAX"/>
    <property type="match status" value="1"/>
</dbReference>
<proteinExistence type="inferred from homology"/>
<dbReference type="InterPro" id="IPR006016">
    <property type="entry name" value="UspA"/>
</dbReference>
<gene>
    <name evidence="4" type="ORF">MQE35_01195</name>
</gene>
<accession>A0A9E6ZSA5</accession>
<sequence length="279" mass="31877">MKNILIPTDFSENSWNAIKYALNLYKKNSCNIFLLNVVRVSPGLASDDYSVFTTQTVEQTMVKEAKAKLQQLEKKIQQLPFNTRHNFVSNAVYGLFIEEIRSHVSENNIDLIVMGTKGASGIKQLVIGSNTGDVITKVKCPVLVIPEEAEYVKPREIAIPTDYNIFYSINVLDTILEMAHLYNSSIRIVYVSKDNEELNEGQLKNKTLLESYFEGTDHSFHTLTNNKLEAAIQCFVESRDIDMIAMVAKHLNFFQQILFRPTVEEISYHTKVPFFVLHE</sequence>
<organism evidence="4 5">
    <name type="scientific">Abyssalbus ytuae</name>
    <dbReference type="NCBI Taxonomy" id="2926907"/>
    <lineage>
        <taxon>Bacteria</taxon>
        <taxon>Pseudomonadati</taxon>
        <taxon>Bacteroidota</taxon>
        <taxon>Flavobacteriia</taxon>
        <taxon>Flavobacteriales</taxon>
        <taxon>Flavobacteriaceae</taxon>
        <taxon>Abyssalbus</taxon>
    </lineage>
</organism>
<dbReference type="KEGG" id="fbm:MQE35_01195"/>
<comment type="similarity">
    <text evidence="1">Belongs to the universal stress protein A family.</text>
</comment>
<dbReference type="AlphaFoldDB" id="A0A9E6ZSA5"/>